<reference evidence="1 2" key="1">
    <citation type="journal article" date="2023" name="Arcadia Sci">
        <title>De novo assembly of a long-read Amblyomma americanum tick genome.</title>
        <authorList>
            <person name="Chou S."/>
            <person name="Poskanzer K.E."/>
            <person name="Rollins M."/>
            <person name="Thuy-Boun P.S."/>
        </authorList>
    </citation>
    <scope>NUCLEOTIDE SEQUENCE [LARGE SCALE GENOMIC DNA]</scope>
    <source>
        <strain evidence="1">F_SG_1</strain>
        <tissue evidence="1">Salivary glands</tissue>
    </source>
</reference>
<protein>
    <submittedName>
        <fullName evidence="1">Uncharacterized protein</fullName>
    </submittedName>
</protein>
<dbReference type="EMBL" id="JARKHS020025398">
    <property type="protein sequence ID" value="KAK8767503.1"/>
    <property type="molecule type" value="Genomic_DNA"/>
</dbReference>
<proteinExistence type="predicted"/>
<sequence>MAKCALYIPIRSTADVASQEASFKSVTSGIFWRHVHVATPCGLSAEASDPGRLKINDWPLIMFSYERVRPPPSFISIRLSLQSSEEPLALRGAEKLVIMTPVKILVGILTVGLGITAAELETEECDFSGIDLDKEVDKIVGMLPKTYHAGGPEDFTPIFTGLDVAGVQATGIDKIKRYGPVVPYCFEGTAMAHMDFINDGDVQLTAPWRLCSGQKGKVSLRAEYSRFTVHLRLRSRNAGEKFLAMTSEYPIMPVETYGAAILVEGLGDGGKIASSMLSSLFPSFPLKLWMEHFFPNFREALRYAVEDSREVF</sequence>
<accession>A0AAQ4DYG3</accession>
<evidence type="ECO:0000313" key="1">
    <source>
        <dbReference type="EMBL" id="KAK8767503.1"/>
    </source>
</evidence>
<dbReference type="AlphaFoldDB" id="A0AAQ4DYG3"/>
<name>A0AAQ4DYG3_AMBAM</name>
<evidence type="ECO:0000313" key="2">
    <source>
        <dbReference type="Proteomes" id="UP001321473"/>
    </source>
</evidence>
<dbReference type="Proteomes" id="UP001321473">
    <property type="component" value="Unassembled WGS sequence"/>
</dbReference>
<comment type="caution">
    <text evidence="1">The sequence shown here is derived from an EMBL/GenBank/DDBJ whole genome shotgun (WGS) entry which is preliminary data.</text>
</comment>
<organism evidence="1 2">
    <name type="scientific">Amblyomma americanum</name>
    <name type="common">Lone star tick</name>
    <dbReference type="NCBI Taxonomy" id="6943"/>
    <lineage>
        <taxon>Eukaryota</taxon>
        <taxon>Metazoa</taxon>
        <taxon>Ecdysozoa</taxon>
        <taxon>Arthropoda</taxon>
        <taxon>Chelicerata</taxon>
        <taxon>Arachnida</taxon>
        <taxon>Acari</taxon>
        <taxon>Parasitiformes</taxon>
        <taxon>Ixodida</taxon>
        <taxon>Ixodoidea</taxon>
        <taxon>Ixodidae</taxon>
        <taxon>Amblyomminae</taxon>
        <taxon>Amblyomma</taxon>
    </lineage>
</organism>
<keyword evidence="2" id="KW-1185">Reference proteome</keyword>
<gene>
    <name evidence="1" type="ORF">V5799_005708</name>
</gene>